<feature type="transmembrane region" description="Helical" evidence="15">
    <location>
        <begin position="44"/>
        <end position="69"/>
    </location>
</feature>
<dbReference type="EMBL" id="SNVV01000003">
    <property type="protein sequence ID" value="TDN55912.1"/>
    <property type="molecule type" value="Genomic_DNA"/>
</dbReference>
<protein>
    <recommendedName>
        <fullName evidence="5">Protoporphyrinogen IX oxidase</fullName>
    </recommendedName>
</protein>
<keyword evidence="8 15" id="KW-0812">Transmembrane</keyword>
<keyword evidence="9" id="KW-0479">Metal-binding</keyword>
<dbReference type="GO" id="GO:0006782">
    <property type="term" value="P:protoporphyrinogen IX biosynthetic process"/>
    <property type="evidence" value="ECO:0007669"/>
    <property type="project" value="UniProtKB-UniPathway"/>
</dbReference>
<reference evidence="16 17" key="1">
    <citation type="submission" date="2019-03" db="EMBL/GenBank/DDBJ databases">
        <title>Genomic Encyclopedia of Type Strains, Phase IV (KMG-IV): sequencing the most valuable type-strain genomes for metagenomic binning, comparative biology and taxonomic classification.</title>
        <authorList>
            <person name="Goeker M."/>
        </authorList>
    </citation>
    <scope>NUCLEOTIDE SEQUENCE [LARGE SCALE GENOMIC DNA]</scope>
    <source>
        <strain evidence="16 17">DSM 12121</strain>
    </source>
</reference>
<dbReference type="UniPathway" id="UPA00251">
    <property type="reaction ID" value="UER00324"/>
</dbReference>
<dbReference type="Pfam" id="PF03653">
    <property type="entry name" value="UPF0093"/>
    <property type="match status" value="1"/>
</dbReference>
<dbReference type="InterPro" id="IPR005265">
    <property type="entry name" value="HemJ-like"/>
</dbReference>
<gene>
    <name evidence="16" type="ORF">C7389_103250</name>
</gene>
<organism evidence="16 17">
    <name type="scientific">Azoarcus indigens</name>
    <dbReference type="NCBI Taxonomy" id="29545"/>
    <lineage>
        <taxon>Bacteria</taxon>
        <taxon>Pseudomonadati</taxon>
        <taxon>Pseudomonadota</taxon>
        <taxon>Betaproteobacteria</taxon>
        <taxon>Rhodocyclales</taxon>
        <taxon>Zoogloeaceae</taxon>
        <taxon>Azoarcus</taxon>
    </lineage>
</organism>
<keyword evidence="13 15" id="KW-0472">Membrane</keyword>
<comment type="pathway">
    <text evidence="3">Porphyrin-containing compound metabolism; protoporphyrin-IX biosynthesis; protoporphyrin-IX from protoporphyrinogen-IX: step 1/1.</text>
</comment>
<evidence type="ECO:0000256" key="4">
    <source>
        <dbReference type="ARBA" id="ARBA00006501"/>
    </source>
</evidence>
<evidence type="ECO:0000256" key="2">
    <source>
        <dbReference type="ARBA" id="ARBA00004651"/>
    </source>
</evidence>
<dbReference type="AlphaFoldDB" id="A0A4V3BNU4"/>
<comment type="subcellular location">
    <subcellularLocation>
        <location evidence="2">Cell membrane</location>
        <topology evidence="2">Multi-pass membrane protein</topology>
    </subcellularLocation>
</comment>
<evidence type="ECO:0000256" key="10">
    <source>
        <dbReference type="ARBA" id="ARBA00022989"/>
    </source>
</evidence>
<evidence type="ECO:0000313" key="17">
    <source>
        <dbReference type="Proteomes" id="UP000295129"/>
    </source>
</evidence>
<keyword evidence="17" id="KW-1185">Reference proteome</keyword>
<evidence type="ECO:0000256" key="11">
    <source>
        <dbReference type="ARBA" id="ARBA00023002"/>
    </source>
</evidence>
<evidence type="ECO:0000256" key="9">
    <source>
        <dbReference type="ARBA" id="ARBA00022723"/>
    </source>
</evidence>
<evidence type="ECO:0000256" key="7">
    <source>
        <dbReference type="ARBA" id="ARBA00022617"/>
    </source>
</evidence>
<comment type="catalytic activity">
    <reaction evidence="14">
        <text>protoporphyrinogen IX + 3 A = protoporphyrin IX + 3 AH2</text>
        <dbReference type="Rhea" id="RHEA:62000"/>
        <dbReference type="ChEBI" id="CHEBI:13193"/>
        <dbReference type="ChEBI" id="CHEBI:17499"/>
        <dbReference type="ChEBI" id="CHEBI:57306"/>
        <dbReference type="ChEBI" id="CHEBI:57307"/>
    </reaction>
</comment>
<comment type="cofactor">
    <cofactor evidence="1">
        <name>heme b</name>
        <dbReference type="ChEBI" id="CHEBI:60344"/>
    </cofactor>
</comment>
<keyword evidence="12" id="KW-0408">Iron</keyword>
<dbReference type="GO" id="GO:0016491">
    <property type="term" value="F:oxidoreductase activity"/>
    <property type="evidence" value="ECO:0007669"/>
    <property type="project" value="UniProtKB-KW"/>
</dbReference>
<dbReference type="PANTHER" id="PTHR40255:SF1">
    <property type="entry name" value="PROTOPORPHYRINOGEN IX OXIDASE"/>
    <property type="match status" value="1"/>
</dbReference>
<keyword evidence="11" id="KW-0560">Oxidoreductase</keyword>
<evidence type="ECO:0000256" key="8">
    <source>
        <dbReference type="ARBA" id="ARBA00022692"/>
    </source>
</evidence>
<feature type="transmembrane region" description="Helical" evidence="15">
    <location>
        <begin position="115"/>
        <end position="135"/>
    </location>
</feature>
<proteinExistence type="inferred from homology"/>
<dbReference type="RefSeq" id="WP_133589212.1">
    <property type="nucleotide sequence ID" value="NZ_SNVV01000003.1"/>
</dbReference>
<comment type="caution">
    <text evidence="16">The sequence shown here is derived from an EMBL/GenBank/DDBJ whole genome shotgun (WGS) entry which is preliminary data.</text>
</comment>
<sequence>MPWLKVFHFAALIVWCGLLLYLPVLVRAAWAPQDADEDRLHARLARLLFIGISTPAALLAIASGTVLFVREDVVQLWLVAKLTAVAGMVCCHAGCGALILKVERAPPPPLGLRRRASACGLGAAVFIGLTLWLVLAKPFQ</sequence>
<evidence type="ECO:0000256" key="3">
    <source>
        <dbReference type="ARBA" id="ARBA00005073"/>
    </source>
</evidence>
<dbReference type="PANTHER" id="PTHR40255">
    <property type="entry name" value="UPF0093 MEMBRANE PROTEIN SLR1790"/>
    <property type="match status" value="1"/>
</dbReference>
<evidence type="ECO:0000256" key="14">
    <source>
        <dbReference type="ARBA" id="ARBA00048390"/>
    </source>
</evidence>
<keyword evidence="10 15" id="KW-1133">Transmembrane helix</keyword>
<dbReference type="GO" id="GO:0005886">
    <property type="term" value="C:plasma membrane"/>
    <property type="evidence" value="ECO:0007669"/>
    <property type="project" value="UniProtKB-SubCell"/>
</dbReference>
<evidence type="ECO:0000313" key="16">
    <source>
        <dbReference type="EMBL" id="TDN55912.1"/>
    </source>
</evidence>
<dbReference type="GO" id="GO:0046872">
    <property type="term" value="F:metal ion binding"/>
    <property type="evidence" value="ECO:0007669"/>
    <property type="project" value="UniProtKB-KW"/>
</dbReference>
<evidence type="ECO:0000256" key="1">
    <source>
        <dbReference type="ARBA" id="ARBA00001970"/>
    </source>
</evidence>
<dbReference type="Proteomes" id="UP000295129">
    <property type="component" value="Unassembled WGS sequence"/>
</dbReference>
<dbReference type="OrthoDB" id="5770094at2"/>
<keyword evidence="6" id="KW-1003">Cell membrane</keyword>
<evidence type="ECO:0000256" key="13">
    <source>
        <dbReference type="ARBA" id="ARBA00023136"/>
    </source>
</evidence>
<comment type="similarity">
    <text evidence="4">Belongs to the HemJ family.</text>
</comment>
<evidence type="ECO:0000256" key="6">
    <source>
        <dbReference type="ARBA" id="ARBA00022475"/>
    </source>
</evidence>
<evidence type="ECO:0000256" key="5">
    <source>
        <dbReference type="ARBA" id="ARBA00017504"/>
    </source>
</evidence>
<feature type="transmembrane region" description="Helical" evidence="15">
    <location>
        <begin position="76"/>
        <end position="100"/>
    </location>
</feature>
<accession>A0A4V3BNU4</accession>
<evidence type="ECO:0000256" key="12">
    <source>
        <dbReference type="ARBA" id="ARBA00023004"/>
    </source>
</evidence>
<keyword evidence="7" id="KW-0349">Heme</keyword>
<evidence type="ECO:0000256" key="15">
    <source>
        <dbReference type="SAM" id="Phobius"/>
    </source>
</evidence>
<name>A0A4V3BNU4_9RHOO</name>